<dbReference type="Gene3D" id="3.60.21.10">
    <property type="match status" value="1"/>
</dbReference>
<dbReference type="InterPro" id="IPR051134">
    <property type="entry name" value="PPP_phosphatase"/>
</dbReference>
<dbReference type="SMART" id="SM00156">
    <property type="entry name" value="PP2Ac"/>
    <property type="match status" value="1"/>
</dbReference>
<comment type="catalytic activity">
    <reaction evidence="6">
        <text>O-phospho-L-threonyl-[protein] + H2O = L-threonyl-[protein] + phosphate</text>
        <dbReference type="Rhea" id="RHEA:47004"/>
        <dbReference type="Rhea" id="RHEA-COMP:11060"/>
        <dbReference type="Rhea" id="RHEA-COMP:11605"/>
        <dbReference type="ChEBI" id="CHEBI:15377"/>
        <dbReference type="ChEBI" id="CHEBI:30013"/>
        <dbReference type="ChEBI" id="CHEBI:43474"/>
        <dbReference type="ChEBI" id="CHEBI:61977"/>
        <dbReference type="EC" id="3.1.3.16"/>
    </reaction>
</comment>
<gene>
    <name evidence="9" type="ORF">RRG08_011033</name>
</gene>
<proteinExistence type="inferred from homology"/>
<dbReference type="Gene3D" id="1.10.238.10">
    <property type="entry name" value="EF-hand"/>
    <property type="match status" value="1"/>
</dbReference>
<evidence type="ECO:0000256" key="7">
    <source>
        <dbReference type="SAM" id="MobiDB-lite"/>
    </source>
</evidence>
<dbReference type="InterPro" id="IPR018247">
    <property type="entry name" value="EF_Hand_1_Ca_BS"/>
</dbReference>
<dbReference type="Pfam" id="PF00149">
    <property type="entry name" value="Metallophos"/>
    <property type="match status" value="1"/>
</dbReference>
<evidence type="ECO:0000256" key="6">
    <source>
        <dbReference type="RuleBase" id="RU004273"/>
    </source>
</evidence>
<evidence type="ECO:0000256" key="3">
    <source>
        <dbReference type="ARBA" id="ARBA00022723"/>
    </source>
</evidence>
<dbReference type="InterPro" id="IPR002048">
    <property type="entry name" value="EF_hand_dom"/>
</dbReference>
<comment type="cofactor">
    <cofactor evidence="1">
        <name>Mn(2+)</name>
        <dbReference type="ChEBI" id="CHEBI:29035"/>
    </cofactor>
</comment>
<keyword evidence="10" id="KW-1185">Reference proteome</keyword>
<keyword evidence="5" id="KW-0464">Manganese</keyword>
<accession>A0AAE1CWV3</accession>
<reference evidence="9" key="1">
    <citation type="journal article" date="2023" name="G3 (Bethesda)">
        <title>A reference genome for the long-term kleptoplast-retaining sea slug Elysia crispata morphotype clarki.</title>
        <authorList>
            <person name="Eastman K.E."/>
            <person name="Pendleton A.L."/>
            <person name="Shaikh M.A."/>
            <person name="Suttiyut T."/>
            <person name="Ogas R."/>
            <person name="Tomko P."/>
            <person name="Gavelis G."/>
            <person name="Widhalm J.R."/>
            <person name="Wisecaver J.H."/>
        </authorList>
    </citation>
    <scope>NUCLEOTIDE SEQUENCE</scope>
    <source>
        <strain evidence="9">ECLA1</strain>
    </source>
</reference>
<dbReference type="EC" id="3.1.3.16" evidence="6"/>
<keyword evidence="4" id="KW-0106">Calcium</keyword>
<feature type="domain" description="EF-hand" evidence="8">
    <location>
        <begin position="389"/>
        <end position="424"/>
    </location>
</feature>
<comment type="caution">
    <text evidence="9">The sequence shown here is derived from an EMBL/GenBank/DDBJ whole genome shotgun (WGS) entry which is preliminary data.</text>
</comment>
<dbReference type="EMBL" id="JAWDGP010006410">
    <property type="protein sequence ID" value="KAK3741650.1"/>
    <property type="molecule type" value="Genomic_DNA"/>
</dbReference>
<feature type="domain" description="EF-hand" evidence="8">
    <location>
        <begin position="303"/>
        <end position="338"/>
    </location>
</feature>
<evidence type="ECO:0000313" key="9">
    <source>
        <dbReference type="EMBL" id="KAK3741650.1"/>
    </source>
</evidence>
<dbReference type="CDD" id="cd00051">
    <property type="entry name" value="EFh"/>
    <property type="match status" value="1"/>
</dbReference>
<dbReference type="PANTHER" id="PTHR45668">
    <property type="entry name" value="SERINE/THREONINE-PROTEIN PHOSPHATASE 5-RELATED"/>
    <property type="match status" value="1"/>
</dbReference>
<dbReference type="GO" id="GO:0005509">
    <property type="term" value="F:calcium ion binding"/>
    <property type="evidence" value="ECO:0007669"/>
    <property type="project" value="InterPro"/>
</dbReference>
<feature type="domain" description="EF-hand" evidence="8">
    <location>
        <begin position="429"/>
        <end position="464"/>
    </location>
</feature>
<organism evidence="9 10">
    <name type="scientific">Elysia crispata</name>
    <name type="common">lettuce slug</name>
    <dbReference type="NCBI Taxonomy" id="231223"/>
    <lineage>
        <taxon>Eukaryota</taxon>
        <taxon>Metazoa</taxon>
        <taxon>Spiralia</taxon>
        <taxon>Lophotrochozoa</taxon>
        <taxon>Mollusca</taxon>
        <taxon>Gastropoda</taxon>
        <taxon>Heterobranchia</taxon>
        <taxon>Euthyneura</taxon>
        <taxon>Panpulmonata</taxon>
        <taxon>Sacoglossa</taxon>
        <taxon>Placobranchoidea</taxon>
        <taxon>Plakobranchidae</taxon>
        <taxon>Elysia</taxon>
    </lineage>
</organism>
<dbReference type="GO" id="GO:0004722">
    <property type="term" value="F:protein serine/threonine phosphatase activity"/>
    <property type="evidence" value="ECO:0007669"/>
    <property type="project" value="UniProtKB-EC"/>
</dbReference>
<evidence type="ECO:0000313" key="10">
    <source>
        <dbReference type="Proteomes" id="UP001283361"/>
    </source>
</evidence>
<protein>
    <recommendedName>
        <fullName evidence="6">Serine/threonine-protein phosphatase</fullName>
        <ecNumber evidence="6">3.1.3.16</ecNumber>
    </recommendedName>
</protein>
<dbReference type="SUPFAM" id="SSF56300">
    <property type="entry name" value="Metallo-dependent phosphatases"/>
    <property type="match status" value="1"/>
</dbReference>
<keyword evidence="6" id="KW-0378">Hydrolase</keyword>
<dbReference type="Pfam" id="PF13499">
    <property type="entry name" value="EF-hand_7"/>
    <property type="match status" value="1"/>
</dbReference>
<comment type="similarity">
    <text evidence="2 6">Belongs to the PPP phosphatase family.</text>
</comment>
<dbReference type="SMART" id="SM00054">
    <property type="entry name" value="EFh"/>
    <property type="match status" value="3"/>
</dbReference>
<evidence type="ECO:0000256" key="2">
    <source>
        <dbReference type="ARBA" id="ARBA00008294"/>
    </source>
</evidence>
<dbReference type="InterPro" id="IPR004843">
    <property type="entry name" value="Calcineurin-like_PHP"/>
</dbReference>
<evidence type="ECO:0000256" key="5">
    <source>
        <dbReference type="ARBA" id="ARBA00023211"/>
    </source>
</evidence>
<evidence type="ECO:0000259" key="8">
    <source>
        <dbReference type="PROSITE" id="PS50222"/>
    </source>
</evidence>
<dbReference type="PROSITE" id="PS00018">
    <property type="entry name" value="EF_HAND_1"/>
    <property type="match status" value="2"/>
</dbReference>
<name>A0AAE1CWV3_9GAST</name>
<dbReference type="PROSITE" id="PS50222">
    <property type="entry name" value="EF_HAND_2"/>
    <property type="match status" value="3"/>
</dbReference>
<sequence>MPSVDNPYVFNGDFVDRGPHSVEIMCLLLSCLVLSPTEVYLNRGNHEDHTMNMRYGFTKEVMRKYKRNAMKVIRLFDEVFRWLPLASIIDNNVLVVHGGVSEHINLSFIETIERQKYVSVLRPPIVVELEQSEGHMVDARELEEWKQILDLVWSDPRQAQGSAPNTFRGGGCYFGPDVTRAVLEAHGLSLIIRSHECKEEGFEYTHDGMLLTVFSASNYYDDNSNKGAFVKVIVDNSCIKGGDQQIHSPGGQQTKAAADIGKPEVRLMQFIARARNGRRLTFTERVSHLESSALKNVRNLILGTRSDLEAEFLKYDPNRTGMIQATQWCQAMETVMEIDVPWRLLRPRLVSSAVHTNGQQVLYESTFHDRRVSFRNMESGPSVTESLYRHKEVLETIFRTFDKDSSGCLSMAEFSEACQILTRHAGLSLQQEQISDIARSLDLNHDGHIDFNEFLEAFRIVESQERRGRAAMLFDIPEKEDGEEGQADKQDEETLENNIQCSDTNGREEKTKGISGKISKHFPSSLSSNSSNRHTEGIHVEICPGKAEENNTKYDDVRTASPALSSSGWVDVQRAKVTEKSDEA</sequence>
<feature type="region of interest" description="Disordered" evidence="7">
    <location>
        <begin position="502"/>
        <end position="551"/>
    </location>
</feature>
<keyword evidence="3" id="KW-0479">Metal-binding</keyword>
<dbReference type="PANTHER" id="PTHR45668:SF3">
    <property type="entry name" value="SERINE_THREONINE-PROTEIN PHOSPHATASE RDGC"/>
    <property type="match status" value="1"/>
</dbReference>
<evidence type="ECO:0000256" key="4">
    <source>
        <dbReference type="ARBA" id="ARBA00022837"/>
    </source>
</evidence>
<dbReference type="PROSITE" id="PS00125">
    <property type="entry name" value="SER_THR_PHOSPHATASE"/>
    <property type="match status" value="1"/>
</dbReference>
<dbReference type="PRINTS" id="PR00114">
    <property type="entry name" value="STPHPHTASE"/>
</dbReference>
<evidence type="ECO:0000256" key="1">
    <source>
        <dbReference type="ARBA" id="ARBA00001936"/>
    </source>
</evidence>
<dbReference type="AlphaFoldDB" id="A0AAE1CWV3"/>
<dbReference type="SUPFAM" id="SSF47473">
    <property type="entry name" value="EF-hand"/>
    <property type="match status" value="1"/>
</dbReference>
<dbReference type="InterPro" id="IPR029052">
    <property type="entry name" value="Metallo-depent_PP-like"/>
</dbReference>
<dbReference type="InterPro" id="IPR011992">
    <property type="entry name" value="EF-hand-dom_pair"/>
</dbReference>
<dbReference type="InterPro" id="IPR006186">
    <property type="entry name" value="Ser/Thr-sp_prot-phosphatase"/>
</dbReference>
<dbReference type="Proteomes" id="UP001283361">
    <property type="component" value="Unassembled WGS sequence"/>
</dbReference>